<evidence type="ECO:0000313" key="4">
    <source>
        <dbReference type="EMBL" id="SNQ60900.1"/>
    </source>
</evidence>
<dbReference type="SUPFAM" id="SSF55469">
    <property type="entry name" value="FMN-dependent nitroreductase-like"/>
    <property type="match status" value="1"/>
</dbReference>
<evidence type="ECO:0000256" key="1">
    <source>
        <dbReference type="ARBA" id="ARBA00007118"/>
    </source>
</evidence>
<dbReference type="InterPro" id="IPR029479">
    <property type="entry name" value="Nitroreductase"/>
</dbReference>
<proteinExistence type="inferred from homology"/>
<dbReference type="Proteomes" id="UP000218615">
    <property type="component" value="Unassembled WGS sequence"/>
</dbReference>
<dbReference type="PANTHER" id="PTHR43673">
    <property type="entry name" value="NAD(P)H NITROREDUCTASE YDGI-RELATED"/>
    <property type="match status" value="1"/>
</dbReference>
<dbReference type="AlphaFoldDB" id="A0A284VNP3"/>
<gene>
    <name evidence="4" type="ORF">MNV_210007</name>
</gene>
<protein>
    <submittedName>
        <fullName evidence="4">Nitroreductase</fullName>
    </submittedName>
</protein>
<sequence>MKDMNESETIFDIIKKRRSVRHFNRAKLPDEHMQQILEAGRWAPSGANAQPWRFVVVTQRETLAALAECCYYKMFKSRHVGEAGAVVVICADPGAGSQTYQIDAAIAGTNMTLMATALGIGSCWIGAFEEQTIRNILRVPEKLKIIALIAFGYEVGKASVPPRLPLSSIVHNEIYDTAGEPGIITKKKYSGALSVFGKLMRVLFNKR</sequence>
<keyword evidence="2" id="KW-0560">Oxidoreductase</keyword>
<name>A0A284VNP3_9EURY</name>
<dbReference type="Gene3D" id="3.40.109.10">
    <property type="entry name" value="NADH Oxidase"/>
    <property type="match status" value="1"/>
</dbReference>
<dbReference type="Pfam" id="PF00881">
    <property type="entry name" value="Nitroreductase"/>
    <property type="match status" value="2"/>
</dbReference>
<accession>A0A284VNP3</accession>
<feature type="domain" description="Nitroreductase" evidence="3">
    <location>
        <begin position="80"/>
        <end position="153"/>
    </location>
</feature>
<organism evidence="4 5">
    <name type="scientific">Candidatus Methanoperedens nitratireducens</name>
    <dbReference type="NCBI Taxonomy" id="1392998"/>
    <lineage>
        <taxon>Archaea</taxon>
        <taxon>Methanobacteriati</taxon>
        <taxon>Methanobacteriota</taxon>
        <taxon>Stenosarchaea group</taxon>
        <taxon>Methanomicrobia</taxon>
        <taxon>Methanosarcinales</taxon>
        <taxon>ANME-2 cluster</taxon>
        <taxon>Candidatus Methanoperedentaceae</taxon>
        <taxon>Candidatus Methanoperedens</taxon>
    </lineage>
</organism>
<dbReference type="InterPro" id="IPR000415">
    <property type="entry name" value="Nitroreductase-like"/>
</dbReference>
<keyword evidence="5" id="KW-1185">Reference proteome</keyword>
<evidence type="ECO:0000313" key="5">
    <source>
        <dbReference type="Proteomes" id="UP000218615"/>
    </source>
</evidence>
<feature type="domain" description="Nitroreductase" evidence="3">
    <location>
        <begin position="14"/>
        <end position="75"/>
    </location>
</feature>
<evidence type="ECO:0000259" key="3">
    <source>
        <dbReference type="Pfam" id="PF00881"/>
    </source>
</evidence>
<dbReference type="EMBL" id="FZMP01000124">
    <property type="protein sequence ID" value="SNQ60900.1"/>
    <property type="molecule type" value="Genomic_DNA"/>
</dbReference>
<dbReference type="PANTHER" id="PTHR43673:SF10">
    <property type="entry name" value="NADH DEHYDROGENASE_NAD(P)H NITROREDUCTASE XCC3605-RELATED"/>
    <property type="match status" value="1"/>
</dbReference>
<comment type="similarity">
    <text evidence="1">Belongs to the nitroreductase family.</text>
</comment>
<reference evidence="5" key="1">
    <citation type="submission" date="2017-06" db="EMBL/GenBank/DDBJ databases">
        <authorList>
            <person name="Cremers G."/>
        </authorList>
    </citation>
    <scope>NUCLEOTIDE SEQUENCE [LARGE SCALE GENOMIC DNA]</scope>
</reference>
<evidence type="ECO:0000256" key="2">
    <source>
        <dbReference type="ARBA" id="ARBA00023002"/>
    </source>
</evidence>
<dbReference type="GO" id="GO:0016491">
    <property type="term" value="F:oxidoreductase activity"/>
    <property type="evidence" value="ECO:0007669"/>
    <property type="project" value="UniProtKB-KW"/>
</dbReference>
<dbReference type="OrthoDB" id="287850at2157"/>